<name>A0A5B7EFP9_PORTR</name>
<feature type="region of interest" description="Disordered" evidence="1">
    <location>
        <begin position="63"/>
        <end position="87"/>
    </location>
</feature>
<keyword evidence="3" id="KW-1185">Reference proteome</keyword>
<dbReference type="EMBL" id="VSRR010002600">
    <property type="protein sequence ID" value="MPC32288.1"/>
    <property type="molecule type" value="Genomic_DNA"/>
</dbReference>
<evidence type="ECO:0000313" key="3">
    <source>
        <dbReference type="Proteomes" id="UP000324222"/>
    </source>
</evidence>
<protein>
    <submittedName>
        <fullName evidence="2">Uncharacterized protein</fullName>
    </submittedName>
</protein>
<sequence>MSPHLSQHTRHHHAEDSQQHQQGGHTNTPASYPRSRKWFRWQVMLRMRQGRCVVTTDRLAPSPLADYCHEPHHTGTVEHHLGQTRHS</sequence>
<feature type="compositionally biased region" description="Polar residues" evidence="1">
    <location>
        <begin position="19"/>
        <end position="30"/>
    </location>
</feature>
<feature type="region of interest" description="Disordered" evidence="1">
    <location>
        <begin position="1"/>
        <end position="33"/>
    </location>
</feature>
<reference evidence="2 3" key="1">
    <citation type="submission" date="2019-05" db="EMBL/GenBank/DDBJ databases">
        <title>Another draft genome of Portunus trituberculatus and its Hox gene families provides insights of decapod evolution.</title>
        <authorList>
            <person name="Jeong J.-H."/>
            <person name="Song I."/>
            <person name="Kim S."/>
            <person name="Choi T."/>
            <person name="Kim D."/>
            <person name="Ryu S."/>
            <person name="Kim W."/>
        </authorList>
    </citation>
    <scope>NUCLEOTIDE SEQUENCE [LARGE SCALE GENOMIC DNA]</scope>
    <source>
        <tissue evidence="2">Muscle</tissue>
    </source>
</reference>
<organism evidence="2 3">
    <name type="scientific">Portunus trituberculatus</name>
    <name type="common">Swimming crab</name>
    <name type="synonym">Neptunus trituberculatus</name>
    <dbReference type="NCBI Taxonomy" id="210409"/>
    <lineage>
        <taxon>Eukaryota</taxon>
        <taxon>Metazoa</taxon>
        <taxon>Ecdysozoa</taxon>
        <taxon>Arthropoda</taxon>
        <taxon>Crustacea</taxon>
        <taxon>Multicrustacea</taxon>
        <taxon>Malacostraca</taxon>
        <taxon>Eumalacostraca</taxon>
        <taxon>Eucarida</taxon>
        <taxon>Decapoda</taxon>
        <taxon>Pleocyemata</taxon>
        <taxon>Brachyura</taxon>
        <taxon>Eubrachyura</taxon>
        <taxon>Portunoidea</taxon>
        <taxon>Portunidae</taxon>
        <taxon>Portuninae</taxon>
        <taxon>Portunus</taxon>
    </lineage>
</organism>
<evidence type="ECO:0000256" key="1">
    <source>
        <dbReference type="SAM" id="MobiDB-lite"/>
    </source>
</evidence>
<dbReference type="AlphaFoldDB" id="A0A5B7EFP9"/>
<comment type="caution">
    <text evidence="2">The sequence shown here is derived from an EMBL/GenBank/DDBJ whole genome shotgun (WGS) entry which is preliminary data.</text>
</comment>
<gene>
    <name evidence="2" type="ORF">E2C01_025596</name>
</gene>
<dbReference type="Proteomes" id="UP000324222">
    <property type="component" value="Unassembled WGS sequence"/>
</dbReference>
<feature type="compositionally biased region" description="Basic and acidic residues" evidence="1">
    <location>
        <begin position="67"/>
        <end position="81"/>
    </location>
</feature>
<accession>A0A5B7EFP9</accession>
<evidence type="ECO:0000313" key="2">
    <source>
        <dbReference type="EMBL" id="MPC32288.1"/>
    </source>
</evidence>
<proteinExistence type="predicted"/>